<sequence>MRVLLGVVAMLAAVAAAWAGPEAAAEDELRMAFTSTWSLPWGKLEGTRVSGGIQHDVALAVARRLGWKLRYVLLPASKGDRSELDRHTDLHCGIDPSWTRRPEAYHWSEPLFDTSDLLIGHSDALPVRSLSELPSGSRVGAVGGYRYPTLEARFAAGQLKRDDAPDQARVLEKLTRKRTDYAVVSPQALGWFLRHNPQSLPAEWRVTVQQSAFYCAVPQSSPRDAAQILDAVHALQREGELARILSSYSAR</sequence>
<name>A0A931NCU6_9BURK</name>
<keyword evidence="1" id="KW-0732">Signal</keyword>
<reference evidence="2" key="1">
    <citation type="submission" date="2020-12" db="EMBL/GenBank/DDBJ databases">
        <title>The genome sequence of Inhella sp. 1Y17.</title>
        <authorList>
            <person name="Liu Y."/>
        </authorList>
    </citation>
    <scope>NUCLEOTIDE SEQUENCE</scope>
    <source>
        <strain evidence="2">1Y17</strain>
    </source>
</reference>
<dbReference type="SUPFAM" id="SSF53850">
    <property type="entry name" value="Periplasmic binding protein-like II"/>
    <property type="match status" value="1"/>
</dbReference>
<feature type="chain" id="PRO_5037807181" evidence="1">
    <location>
        <begin position="20"/>
        <end position="251"/>
    </location>
</feature>
<keyword evidence="3" id="KW-1185">Reference proteome</keyword>
<evidence type="ECO:0000256" key="1">
    <source>
        <dbReference type="SAM" id="SignalP"/>
    </source>
</evidence>
<dbReference type="AlphaFoldDB" id="A0A931NCU6"/>
<dbReference type="EMBL" id="JAEDAK010000002">
    <property type="protein sequence ID" value="MBH9575957.1"/>
    <property type="molecule type" value="Genomic_DNA"/>
</dbReference>
<dbReference type="Proteomes" id="UP000613266">
    <property type="component" value="Unassembled WGS sequence"/>
</dbReference>
<protein>
    <submittedName>
        <fullName evidence="2">ABC transporter substrate-binding protein</fullName>
    </submittedName>
</protein>
<dbReference type="PANTHER" id="PTHR35936">
    <property type="entry name" value="MEMBRANE-BOUND LYTIC MUREIN TRANSGLYCOSYLASE F"/>
    <property type="match status" value="1"/>
</dbReference>
<dbReference type="PANTHER" id="PTHR35936:SF6">
    <property type="entry name" value="AMINO ACID ABC TRANSPORTER SUBSTRATE-BINDING PAAT FAMILY PROTEIN"/>
    <property type="match status" value="1"/>
</dbReference>
<comment type="caution">
    <text evidence="2">The sequence shown here is derived from an EMBL/GenBank/DDBJ whole genome shotgun (WGS) entry which is preliminary data.</text>
</comment>
<proteinExistence type="predicted"/>
<evidence type="ECO:0000313" key="2">
    <source>
        <dbReference type="EMBL" id="MBH9575957.1"/>
    </source>
</evidence>
<organism evidence="2 3">
    <name type="scientific">Inhella proteolytica</name>
    <dbReference type="NCBI Taxonomy" id="2795029"/>
    <lineage>
        <taxon>Bacteria</taxon>
        <taxon>Pseudomonadati</taxon>
        <taxon>Pseudomonadota</taxon>
        <taxon>Betaproteobacteria</taxon>
        <taxon>Burkholderiales</taxon>
        <taxon>Sphaerotilaceae</taxon>
        <taxon>Inhella</taxon>
    </lineage>
</organism>
<gene>
    <name evidence="2" type="ORF">I7X39_03465</name>
</gene>
<dbReference type="RefSeq" id="WP_198109577.1">
    <property type="nucleotide sequence ID" value="NZ_JAEDAK010000002.1"/>
</dbReference>
<feature type="signal peptide" evidence="1">
    <location>
        <begin position="1"/>
        <end position="19"/>
    </location>
</feature>
<accession>A0A931NCU6</accession>
<dbReference type="Gene3D" id="3.40.190.10">
    <property type="entry name" value="Periplasmic binding protein-like II"/>
    <property type="match status" value="2"/>
</dbReference>
<evidence type="ECO:0000313" key="3">
    <source>
        <dbReference type="Proteomes" id="UP000613266"/>
    </source>
</evidence>